<evidence type="ECO:0000256" key="1">
    <source>
        <dbReference type="ARBA" id="ARBA00004123"/>
    </source>
</evidence>
<reference evidence="8 9" key="1">
    <citation type="submission" date="2022-05" db="EMBL/GenBank/DDBJ databases">
        <authorList>
            <consortium name="Genoscope - CEA"/>
            <person name="William W."/>
        </authorList>
    </citation>
    <scope>NUCLEOTIDE SEQUENCE [LARGE SCALE GENOMIC DNA]</scope>
</reference>
<dbReference type="SMART" id="SM00389">
    <property type="entry name" value="HOX"/>
    <property type="match status" value="1"/>
</dbReference>
<keyword evidence="9" id="KW-1185">Reference proteome</keyword>
<dbReference type="EMBL" id="CALNXK010000076">
    <property type="protein sequence ID" value="CAH3145406.1"/>
    <property type="molecule type" value="Genomic_DNA"/>
</dbReference>
<dbReference type="Pfam" id="PF00046">
    <property type="entry name" value="Homeodomain"/>
    <property type="match status" value="1"/>
</dbReference>
<name>A0ABN8PNM6_9CNID</name>
<evidence type="ECO:0000259" key="7">
    <source>
        <dbReference type="PROSITE" id="PS50071"/>
    </source>
</evidence>
<dbReference type="Gene3D" id="1.10.10.60">
    <property type="entry name" value="Homeodomain-like"/>
    <property type="match status" value="1"/>
</dbReference>
<protein>
    <recommendedName>
        <fullName evidence="7">Homeobox domain-containing protein</fullName>
    </recommendedName>
</protein>
<evidence type="ECO:0000256" key="6">
    <source>
        <dbReference type="RuleBase" id="RU000682"/>
    </source>
</evidence>
<dbReference type="PROSITE" id="PS00027">
    <property type="entry name" value="HOMEOBOX_1"/>
    <property type="match status" value="1"/>
</dbReference>
<dbReference type="PANTHER" id="PTHR24329">
    <property type="entry name" value="HOMEOBOX PROTEIN ARISTALESS"/>
    <property type="match status" value="1"/>
</dbReference>
<evidence type="ECO:0000256" key="3">
    <source>
        <dbReference type="ARBA" id="ARBA00023155"/>
    </source>
</evidence>
<evidence type="ECO:0000256" key="4">
    <source>
        <dbReference type="ARBA" id="ARBA00023242"/>
    </source>
</evidence>
<dbReference type="InterPro" id="IPR001356">
    <property type="entry name" value="HD"/>
</dbReference>
<feature type="domain" description="Homeobox" evidence="7">
    <location>
        <begin position="17"/>
        <end position="77"/>
    </location>
</feature>
<comment type="caution">
    <text evidence="8">The sequence shown here is derived from an EMBL/GenBank/DDBJ whole genome shotgun (WGS) entry which is preliminary data.</text>
</comment>
<dbReference type="Proteomes" id="UP001159405">
    <property type="component" value="Unassembled WGS sequence"/>
</dbReference>
<keyword evidence="2 5" id="KW-0238">DNA-binding</keyword>
<dbReference type="PROSITE" id="PS50071">
    <property type="entry name" value="HOMEOBOX_2"/>
    <property type="match status" value="1"/>
</dbReference>
<dbReference type="InterPro" id="IPR017970">
    <property type="entry name" value="Homeobox_CS"/>
</dbReference>
<accession>A0ABN8PNM6</accession>
<keyword evidence="3 5" id="KW-0371">Homeobox</keyword>
<evidence type="ECO:0000313" key="9">
    <source>
        <dbReference type="Proteomes" id="UP001159405"/>
    </source>
</evidence>
<dbReference type="InterPro" id="IPR050649">
    <property type="entry name" value="Paired_Homeobox_TFs"/>
</dbReference>
<dbReference type="SUPFAM" id="SSF46689">
    <property type="entry name" value="Homeodomain-like"/>
    <property type="match status" value="1"/>
</dbReference>
<dbReference type="PANTHER" id="PTHR24329:SF543">
    <property type="entry name" value="FI01017P-RELATED"/>
    <property type="match status" value="1"/>
</dbReference>
<gene>
    <name evidence="8" type="ORF">PLOB_00044653</name>
</gene>
<comment type="subcellular location">
    <subcellularLocation>
        <location evidence="1 5 6">Nucleus</location>
    </subcellularLocation>
</comment>
<organism evidence="8 9">
    <name type="scientific">Porites lobata</name>
    <dbReference type="NCBI Taxonomy" id="104759"/>
    <lineage>
        <taxon>Eukaryota</taxon>
        <taxon>Metazoa</taxon>
        <taxon>Cnidaria</taxon>
        <taxon>Anthozoa</taxon>
        <taxon>Hexacorallia</taxon>
        <taxon>Scleractinia</taxon>
        <taxon>Fungiina</taxon>
        <taxon>Poritidae</taxon>
        <taxon>Porites</taxon>
    </lineage>
</organism>
<sequence>PIDEKKNGQQHDYFSKEQKKRERTRFNIFQRAELEKAFAASPYLAPRHRYAMAARLGVKPVAIQSWFKNRRFKWRREAKEGSCGSSQRLNQRLAAAKAYMPFVYQAPCGYDTGRIQLTPCQGCCKGNLTEEPYKSAFYKYPPY</sequence>
<proteinExistence type="predicted"/>
<feature type="DNA-binding region" description="Homeobox" evidence="5">
    <location>
        <begin position="19"/>
        <end position="78"/>
    </location>
</feature>
<evidence type="ECO:0000256" key="2">
    <source>
        <dbReference type="ARBA" id="ARBA00023125"/>
    </source>
</evidence>
<dbReference type="CDD" id="cd00086">
    <property type="entry name" value="homeodomain"/>
    <property type="match status" value="1"/>
</dbReference>
<evidence type="ECO:0000256" key="5">
    <source>
        <dbReference type="PROSITE-ProRule" id="PRU00108"/>
    </source>
</evidence>
<keyword evidence="4 5" id="KW-0539">Nucleus</keyword>
<evidence type="ECO:0000313" key="8">
    <source>
        <dbReference type="EMBL" id="CAH3145406.1"/>
    </source>
</evidence>
<feature type="non-terminal residue" evidence="8">
    <location>
        <position position="1"/>
    </location>
</feature>
<dbReference type="InterPro" id="IPR009057">
    <property type="entry name" value="Homeodomain-like_sf"/>
</dbReference>